<dbReference type="InterPro" id="IPR003347">
    <property type="entry name" value="JmjC_dom"/>
</dbReference>
<feature type="domain" description="JmjC" evidence="2">
    <location>
        <begin position="1"/>
        <end position="146"/>
    </location>
</feature>
<dbReference type="PANTHER" id="PTHR10694:SF129">
    <property type="entry name" value="LYSINE-SPECIFIC DEMETHYLASE 4B-RELATED"/>
    <property type="match status" value="1"/>
</dbReference>
<sequence>MFTKSLPMFRSTFTPYLKDAAEEMSGINGTQLLVGSRCLLGLLRSFANFWHIFSQHNMQIVHVMINEYLNSFQHCKRHKAYIVMPQVLRANNIPFQCIQQRPGDYVFTFPGAYHMVINAGQNWAEVVNFCMPQWRHFVPEVECNCNVECNNVRSKFKSHSVGLPLQQEYVGEPVESLQELDVTIESLEILERKNMCATLVYQRLIRRGYMTEEGGCGPQFFLAKNAMDLERMDCLGGYQYGISKSTILQEIAKRHIDLRRSTTSWRHHNKEIFSHMTALKSTFVDIQVDPNEAIKGINTSQLLIGQVYTYTPFHVEDENFASLNFVHKGARKIWILVPESSREAVEKLFEKEYPESYRICRAAHLHKQFLTFPHVLQTAVPPIPFQIILQGPGDCVATWPGAYHMVINLGSNTAEAINYTLPVFTEKYCGKPIRCNCPGRKKIDHLRSKFKFNLPGQDEPEPLLHPSDAQPGLSGNASAASVADHDGGECSSRGSRGGRGRPRAHARVSGRGSHREEEQVTSSSPPLGMSEEIPHRLRPRKVVNYNYMLEIDSD</sequence>
<gene>
    <name evidence="3" type="ORF">DAPPUDRAFT_254929</name>
</gene>
<organism evidence="3 4">
    <name type="scientific">Daphnia pulex</name>
    <name type="common">Water flea</name>
    <dbReference type="NCBI Taxonomy" id="6669"/>
    <lineage>
        <taxon>Eukaryota</taxon>
        <taxon>Metazoa</taxon>
        <taxon>Ecdysozoa</taxon>
        <taxon>Arthropoda</taxon>
        <taxon>Crustacea</taxon>
        <taxon>Branchiopoda</taxon>
        <taxon>Diplostraca</taxon>
        <taxon>Cladocera</taxon>
        <taxon>Anomopoda</taxon>
        <taxon>Daphniidae</taxon>
        <taxon>Daphnia</taxon>
    </lineage>
</organism>
<evidence type="ECO:0000313" key="4">
    <source>
        <dbReference type="Proteomes" id="UP000000305"/>
    </source>
</evidence>
<dbReference type="FunFam" id="2.60.120.650:FF:000148">
    <property type="entry name" value="Uncharacterized protein"/>
    <property type="match status" value="1"/>
</dbReference>
<feature type="domain" description="JmjC" evidence="2">
    <location>
        <begin position="259"/>
        <end position="436"/>
    </location>
</feature>
<dbReference type="PROSITE" id="PS51184">
    <property type="entry name" value="JMJC"/>
    <property type="match status" value="2"/>
</dbReference>
<dbReference type="Gene3D" id="2.60.120.650">
    <property type="entry name" value="Cupin"/>
    <property type="match status" value="2"/>
</dbReference>
<dbReference type="HOGENOM" id="CLU_491970_0_0_1"/>
<dbReference type="GO" id="GO:0010468">
    <property type="term" value="P:regulation of gene expression"/>
    <property type="evidence" value="ECO:0000318"/>
    <property type="project" value="GO_Central"/>
</dbReference>
<dbReference type="GO" id="GO:0000785">
    <property type="term" value="C:chromatin"/>
    <property type="evidence" value="ECO:0000318"/>
    <property type="project" value="GO_Central"/>
</dbReference>
<dbReference type="eggNOG" id="KOG0958">
    <property type="taxonomic scope" value="Eukaryota"/>
</dbReference>
<proteinExistence type="predicted"/>
<dbReference type="KEGG" id="dpx:DAPPUDRAFT_254929"/>
<dbReference type="Proteomes" id="UP000000305">
    <property type="component" value="Unassembled WGS sequence"/>
</dbReference>
<dbReference type="AlphaFoldDB" id="E9H883"/>
<dbReference type="SMART" id="SM00558">
    <property type="entry name" value="JmjC"/>
    <property type="match status" value="2"/>
</dbReference>
<dbReference type="OrthoDB" id="8193563at2759"/>
<feature type="region of interest" description="Disordered" evidence="1">
    <location>
        <begin position="452"/>
        <end position="540"/>
    </location>
</feature>
<dbReference type="GO" id="GO:0006338">
    <property type="term" value="P:chromatin remodeling"/>
    <property type="evidence" value="ECO:0000318"/>
    <property type="project" value="GO_Central"/>
</dbReference>
<feature type="compositionally biased region" description="Basic residues" evidence="1">
    <location>
        <begin position="496"/>
        <end position="508"/>
    </location>
</feature>
<protein>
    <recommendedName>
        <fullName evidence="2">JmjC domain-containing protein</fullName>
    </recommendedName>
</protein>
<name>E9H883_DAPPU</name>
<dbReference type="GO" id="GO:0005634">
    <property type="term" value="C:nucleus"/>
    <property type="evidence" value="ECO:0000318"/>
    <property type="project" value="GO_Central"/>
</dbReference>
<dbReference type="EMBL" id="GL732603">
    <property type="protein sequence ID" value="EFX72025.1"/>
    <property type="molecule type" value="Genomic_DNA"/>
</dbReference>
<accession>E9H883</accession>
<dbReference type="GO" id="GO:0051864">
    <property type="term" value="F:histone H3K36 demethylase activity"/>
    <property type="evidence" value="ECO:0000318"/>
    <property type="project" value="GO_Central"/>
</dbReference>
<dbReference type="GO" id="GO:0032454">
    <property type="term" value="F:histone H3K9 demethylase activity"/>
    <property type="evidence" value="ECO:0000318"/>
    <property type="project" value="GO_Central"/>
</dbReference>
<dbReference type="PANTHER" id="PTHR10694">
    <property type="entry name" value="LYSINE-SPECIFIC DEMETHYLASE"/>
    <property type="match status" value="1"/>
</dbReference>
<evidence type="ECO:0000313" key="3">
    <source>
        <dbReference type="EMBL" id="EFX72025.1"/>
    </source>
</evidence>
<evidence type="ECO:0000259" key="2">
    <source>
        <dbReference type="PROSITE" id="PS51184"/>
    </source>
</evidence>
<dbReference type="Pfam" id="PF02373">
    <property type="entry name" value="JmjC"/>
    <property type="match status" value="2"/>
</dbReference>
<reference evidence="3 4" key="1">
    <citation type="journal article" date="2011" name="Science">
        <title>The ecoresponsive genome of Daphnia pulex.</title>
        <authorList>
            <person name="Colbourne J.K."/>
            <person name="Pfrender M.E."/>
            <person name="Gilbert D."/>
            <person name="Thomas W.K."/>
            <person name="Tucker A."/>
            <person name="Oakley T.H."/>
            <person name="Tokishita S."/>
            <person name="Aerts A."/>
            <person name="Arnold G.J."/>
            <person name="Basu M.K."/>
            <person name="Bauer D.J."/>
            <person name="Caceres C.E."/>
            <person name="Carmel L."/>
            <person name="Casola C."/>
            <person name="Choi J.H."/>
            <person name="Detter J.C."/>
            <person name="Dong Q."/>
            <person name="Dusheyko S."/>
            <person name="Eads B.D."/>
            <person name="Frohlich T."/>
            <person name="Geiler-Samerotte K.A."/>
            <person name="Gerlach D."/>
            <person name="Hatcher P."/>
            <person name="Jogdeo S."/>
            <person name="Krijgsveld J."/>
            <person name="Kriventseva E.V."/>
            <person name="Kultz D."/>
            <person name="Laforsch C."/>
            <person name="Lindquist E."/>
            <person name="Lopez J."/>
            <person name="Manak J.R."/>
            <person name="Muller J."/>
            <person name="Pangilinan J."/>
            <person name="Patwardhan R.P."/>
            <person name="Pitluck S."/>
            <person name="Pritham E.J."/>
            <person name="Rechtsteiner A."/>
            <person name="Rho M."/>
            <person name="Rogozin I.B."/>
            <person name="Sakarya O."/>
            <person name="Salamov A."/>
            <person name="Schaack S."/>
            <person name="Shapiro H."/>
            <person name="Shiga Y."/>
            <person name="Skalitzky C."/>
            <person name="Smith Z."/>
            <person name="Souvorov A."/>
            <person name="Sung W."/>
            <person name="Tang Z."/>
            <person name="Tsuchiya D."/>
            <person name="Tu H."/>
            <person name="Vos H."/>
            <person name="Wang M."/>
            <person name="Wolf Y.I."/>
            <person name="Yamagata H."/>
            <person name="Yamada T."/>
            <person name="Ye Y."/>
            <person name="Shaw J.R."/>
            <person name="Andrews J."/>
            <person name="Crease T.J."/>
            <person name="Tang H."/>
            <person name="Lucas S.M."/>
            <person name="Robertson H.M."/>
            <person name="Bork P."/>
            <person name="Koonin E.V."/>
            <person name="Zdobnov E.M."/>
            <person name="Grigoriev I.V."/>
            <person name="Lynch M."/>
            <person name="Boore J.L."/>
        </authorList>
    </citation>
    <scope>NUCLEOTIDE SEQUENCE [LARGE SCALE GENOMIC DNA]</scope>
</reference>
<keyword evidence="4" id="KW-1185">Reference proteome</keyword>
<dbReference type="InParanoid" id="E9H883"/>
<dbReference type="SUPFAM" id="SSF51197">
    <property type="entry name" value="Clavaminate synthase-like"/>
    <property type="match status" value="2"/>
</dbReference>
<evidence type="ECO:0000256" key="1">
    <source>
        <dbReference type="SAM" id="MobiDB-lite"/>
    </source>
</evidence>